<organism evidence="1 2">
    <name type="scientific">Coemansia linderi</name>
    <dbReference type="NCBI Taxonomy" id="2663919"/>
    <lineage>
        <taxon>Eukaryota</taxon>
        <taxon>Fungi</taxon>
        <taxon>Fungi incertae sedis</taxon>
        <taxon>Zoopagomycota</taxon>
        <taxon>Kickxellomycotina</taxon>
        <taxon>Kickxellomycetes</taxon>
        <taxon>Kickxellales</taxon>
        <taxon>Kickxellaceae</taxon>
        <taxon>Coemansia</taxon>
    </lineage>
</organism>
<keyword evidence="2" id="KW-1185">Reference proteome</keyword>
<sequence length="694" mass="77673">MAMPTGVPSYRHSTLPNALLSENDFHLTLPNGRQMTALPYNVAGPSQPSAPADYHSGSPQYGKGLLLNDRMIFSHLPDVSPKGMRGRHNPFYNPCNPGRYPPTQNELYQRWALALPTYSSLSSYTPKWRSLCTPASLPLVTCYCPPDLDIFYNVFSYDIQTQETLSEDPLNSRYDDSEEFSLFMAYWVPASKSVGSDQMSAMQRTDRSTRIMLKEMVYLRLAQGFQFIKTFDLATPRGPRDRAAGSGKRGPLFKHNGRPDGVERLAVRSGSGSGGGAGITTGDTESSAAPAAVYVSTLPTSVSQKVGRSIWMSNGRQVQMLEFQDSSVSNHTPGVTVTRWERKKPFNKAEQRYRFHMWSRSNNAGYTLAKINFQYPRDDEVNWNGHDYQILGFQTNSTKATRYWRARYILVPCDHLGSDTIANSKQNSQMSVEDVRIANFEKFLDHILRLLRKDERAMLEERFLGALPAEMRQSLQPATSSGYGPGALGYASKKLLGLSDLTPSMLMQIRYTTMYPVPYLSYQLYCYVNDKIFLDPTRPISLPQPAVTAMGLPGLLNVESPYTHLACALQHQTAGVELRNLRWHYAYYSSIFAGYQLVDWILVNFEGVPKRASAVNYGNRLMERGLFFPVQSPGPFMDGYHFYAFTETAIECKNQLILAGHPSSGRGQSSLMSSVGLADKANRYVTSSNNASPS</sequence>
<protein>
    <submittedName>
        <fullName evidence="1">Vacuolar membrane-associated protein iml1</fullName>
    </submittedName>
</protein>
<name>A0ACC1KBH0_9FUNG</name>
<gene>
    <name evidence="1" type="primary">IML1_1</name>
    <name evidence="1" type="ORF">GGI18_003896</name>
</gene>
<feature type="non-terminal residue" evidence="1">
    <location>
        <position position="694"/>
    </location>
</feature>
<dbReference type="Proteomes" id="UP001140066">
    <property type="component" value="Unassembled WGS sequence"/>
</dbReference>
<comment type="caution">
    <text evidence="1">The sequence shown here is derived from an EMBL/GenBank/DDBJ whole genome shotgun (WGS) entry which is preliminary data.</text>
</comment>
<reference evidence="1" key="1">
    <citation type="submission" date="2022-07" db="EMBL/GenBank/DDBJ databases">
        <title>Phylogenomic reconstructions and comparative analyses of Kickxellomycotina fungi.</title>
        <authorList>
            <person name="Reynolds N.K."/>
            <person name="Stajich J.E."/>
            <person name="Barry K."/>
            <person name="Grigoriev I.V."/>
            <person name="Crous P."/>
            <person name="Smith M.E."/>
        </authorList>
    </citation>
    <scope>NUCLEOTIDE SEQUENCE</scope>
    <source>
        <strain evidence="1">BCRC 34191</strain>
    </source>
</reference>
<accession>A0ACC1KBH0</accession>
<evidence type="ECO:0000313" key="2">
    <source>
        <dbReference type="Proteomes" id="UP001140066"/>
    </source>
</evidence>
<dbReference type="EMBL" id="JANBUK010001548">
    <property type="protein sequence ID" value="KAJ2779748.1"/>
    <property type="molecule type" value="Genomic_DNA"/>
</dbReference>
<proteinExistence type="predicted"/>
<evidence type="ECO:0000313" key="1">
    <source>
        <dbReference type="EMBL" id="KAJ2779748.1"/>
    </source>
</evidence>